<gene>
    <name evidence="2" type="ORF">FYC51_03675</name>
</gene>
<proteinExistence type="predicted"/>
<dbReference type="RefSeq" id="WP_148732310.1">
    <property type="nucleotide sequence ID" value="NZ_VSSB01000001.1"/>
</dbReference>
<comment type="caution">
    <text evidence="2">The sequence shown here is derived from an EMBL/GenBank/DDBJ whole genome shotgun (WGS) entry which is preliminary data.</text>
</comment>
<keyword evidence="1" id="KW-0812">Transmembrane</keyword>
<name>A0A5S4V162_9MICO</name>
<organism evidence="2 3">
    <name type="scientific">Agromyces mariniharenae</name>
    <dbReference type="NCBI Taxonomy" id="2604423"/>
    <lineage>
        <taxon>Bacteria</taxon>
        <taxon>Bacillati</taxon>
        <taxon>Actinomycetota</taxon>
        <taxon>Actinomycetes</taxon>
        <taxon>Micrococcales</taxon>
        <taxon>Microbacteriaceae</taxon>
        <taxon>Agromyces</taxon>
    </lineage>
</organism>
<keyword evidence="1" id="KW-1133">Transmembrane helix</keyword>
<evidence type="ECO:0000256" key="1">
    <source>
        <dbReference type="SAM" id="Phobius"/>
    </source>
</evidence>
<reference evidence="2 3" key="1">
    <citation type="submission" date="2019-08" db="EMBL/GenBank/DDBJ databases">
        <authorList>
            <person name="Hu J."/>
        </authorList>
    </citation>
    <scope>NUCLEOTIDE SEQUENCE [LARGE SCALE GENOMIC DNA]</scope>
    <source>
        <strain evidence="2 3">NEAU-184</strain>
    </source>
</reference>
<dbReference type="AlphaFoldDB" id="A0A5S4V162"/>
<evidence type="ECO:0000313" key="2">
    <source>
        <dbReference type="EMBL" id="TYL52847.1"/>
    </source>
</evidence>
<dbReference type="Proteomes" id="UP000325243">
    <property type="component" value="Unassembled WGS sequence"/>
</dbReference>
<feature type="transmembrane region" description="Helical" evidence="1">
    <location>
        <begin position="104"/>
        <end position="122"/>
    </location>
</feature>
<evidence type="ECO:0000313" key="3">
    <source>
        <dbReference type="Proteomes" id="UP000325243"/>
    </source>
</evidence>
<dbReference type="EMBL" id="VSSB01000001">
    <property type="protein sequence ID" value="TYL52847.1"/>
    <property type="molecule type" value="Genomic_DNA"/>
</dbReference>
<keyword evidence="3" id="KW-1185">Reference proteome</keyword>
<feature type="transmembrane region" description="Helical" evidence="1">
    <location>
        <begin position="55"/>
        <end position="73"/>
    </location>
</feature>
<protein>
    <submittedName>
        <fullName evidence="2">Uncharacterized protein</fullName>
    </submittedName>
</protein>
<keyword evidence="1" id="KW-0472">Membrane</keyword>
<accession>A0A5S4V162</accession>
<sequence length="132" mass="13599">MTSSPSASRSPLRIVLIVVWVLVAVASAGAIVLGALTAALSGAGFDTRFSNPTPLFILVIVVNLAAGACGILLGGRWWTALLVAAPALLFLANLMLNGQWVSTILVPSPLVTIVGVVLVLALPRRRRPVAPA</sequence>
<feature type="transmembrane region" description="Helical" evidence="1">
    <location>
        <begin position="12"/>
        <end position="35"/>
    </location>
</feature>
<feature type="transmembrane region" description="Helical" evidence="1">
    <location>
        <begin position="80"/>
        <end position="98"/>
    </location>
</feature>